<keyword evidence="8" id="KW-1185">Reference proteome</keyword>
<feature type="region of interest" description="Disordered" evidence="5">
    <location>
        <begin position="92"/>
        <end position="131"/>
    </location>
</feature>
<dbReference type="OrthoDB" id="18595at2759"/>
<protein>
    <recommendedName>
        <fullName evidence="4">Small ribosomal subunit protein mS41</fullName>
    </recommendedName>
</protein>
<dbReference type="Proteomes" id="UP000193067">
    <property type="component" value="Unassembled WGS sequence"/>
</dbReference>
<evidence type="ECO:0000259" key="6">
    <source>
        <dbReference type="SMART" id="SM01238"/>
    </source>
</evidence>
<feature type="domain" description="Small ribosomal subunit protein mS41 SAM" evidence="6">
    <location>
        <begin position="39"/>
        <end position="93"/>
    </location>
</feature>
<evidence type="ECO:0000313" key="7">
    <source>
        <dbReference type="EMBL" id="OSD07197.1"/>
    </source>
</evidence>
<dbReference type="Pfam" id="PF09597">
    <property type="entry name" value="SAM_Ribosomal_mS41"/>
    <property type="match status" value="1"/>
</dbReference>
<proteinExistence type="inferred from homology"/>
<evidence type="ECO:0000256" key="4">
    <source>
        <dbReference type="ARBA" id="ARBA00035129"/>
    </source>
</evidence>
<dbReference type="PANTHER" id="PTHR28235:SF1">
    <property type="entry name" value="SMALL RIBOSOMAL SUBUNIT PROTEIN MS41"/>
    <property type="match status" value="1"/>
</dbReference>
<comment type="subcellular location">
    <subcellularLocation>
        <location evidence="1">Mitochondrion</location>
    </subcellularLocation>
</comment>
<evidence type="ECO:0000256" key="5">
    <source>
        <dbReference type="SAM" id="MobiDB-lite"/>
    </source>
</evidence>
<accession>A0A1Y2J1K6</accession>
<evidence type="ECO:0000256" key="3">
    <source>
        <dbReference type="ARBA" id="ARBA00023128"/>
    </source>
</evidence>
<evidence type="ECO:0000256" key="1">
    <source>
        <dbReference type="ARBA" id="ARBA00004173"/>
    </source>
</evidence>
<evidence type="ECO:0000313" key="8">
    <source>
        <dbReference type="Proteomes" id="UP000193067"/>
    </source>
</evidence>
<dbReference type="InterPro" id="IPR039603">
    <property type="entry name" value="Ribosomal_mS41"/>
</dbReference>
<dbReference type="InterPro" id="IPR019083">
    <property type="entry name" value="SAM_Ribosomal_mS41"/>
</dbReference>
<reference evidence="7 8" key="1">
    <citation type="journal article" date="2015" name="Biotechnol. Biofuels">
        <title>Enhanced degradation of softwood versus hardwood by the white-rot fungus Pycnoporus coccineus.</title>
        <authorList>
            <person name="Couturier M."/>
            <person name="Navarro D."/>
            <person name="Chevret D."/>
            <person name="Henrissat B."/>
            <person name="Piumi F."/>
            <person name="Ruiz-Duenas F.J."/>
            <person name="Martinez A.T."/>
            <person name="Grigoriev I.V."/>
            <person name="Riley R."/>
            <person name="Lipzen A."/>
            <person name="Berrin J.G."/>
            <person name="Master E.R."/>
            <person name="Rosso M.N."/>
        </authorList>
    </citation>
    <scope>NUCLEOTIDE SEQUENCE [LARGE SCALE GENOMIC DNA]</scope>
    <source>
        <strain evidence="7 8">BRFM310</strain>
    </source>
</reference>
<name>A0A1Y2J1K6_TRAC3</name>
<dbReference type="PANTHER" id="PTHR28235">
    <property type="entry name" value="PROTEIN FYV4, MITOCHONDRIAL"/>
    <property type="match status" value="1"/>
</dbReference>
<dbReference type="AlphaFoldDB" id="A0A1Y2J1K6"/>
<dbReference type="EMBL" id="KZ084088">
    <property type="protein sequence ID" value="OSD07197.1"/>
    <property type="molecule type" value="Genomic_DNA"/>
</dbReference>
<dbReference type="GO" id="GO:0005739">
    <property type="term" value="C:mitochondrion"/>
    <property type="evidence" value="ECO:0007669"/>
    <property type="project" value="UniProtKB-SubCell"/>
</dbReference>
<dbReference type="STRING" id="1353009.A0A1Y2J1K6"/>
<dbReference type="SMART" id="SM01238">
    <property type="entry name" value="IGR"/>
    <property type="match status" value="1"/>
</dbReference>
<evidence type="ECO:0000256" key="2">
    <source>
        <dbReference type="ARBA" id="ARBA00010492"/>
    </source>
</evidence>
<organism evidence="7 8">
    <name type="scientific">Trametes coccinea (strain BRFM310)</name>
    <name type="common">Pycnoporus coccineus</name>
    <dbReference type="NCBI Taxonomy" id="1353009"/>
    <lineage>
        <taxon>Eukaryota</taxon>
        <taxon>Fungi</taxon>
        <taxon>Dikarya</taxon>
        <taxon>Basidiomycota</taxon>
        <taxon>Agaricomycotina</taxon>
        <taxon>Agaricomycetes</taxon>
        <taxon>Polyporales</taxon>
        <taxon>Polyporaceae</taxon>
        <taxon>Trametes</taxon>
    </lineage>
</organism>
<keyword evidence="3" id="KW-0496">Mitochondrion</keyword>
<feature type="compositionally biased region" description="Basic residues" evidence="5">
    <location>
        <begin position="120"/>
        <end position="131"/>
    </location>
</feature>
<gene>
    <name evidence="7" type="ORF">PYCCODRAFT_1358542</name>
</gene>
<comment type="similarity">
    <text evidence="2">Belongs to the mitochondrion-specific ribosomal protein mS41 family.</text>
</comment>
<sequence>MSLRLAARLSLPCPSLVRTLVNRAAQRPVPPPRGNIKTPEDFLKAIGRSAETKLTAESWEQLWQTDGHQLRKAGLAVRDRRYILWSMEKYRQGQDPAEFAHPPRPEKKIRGRGPAVQNGKRVRSSRYRSQN</sequence>